<feature type="compositionally biased region" description="Polar residues" evidence="1">
    <location>
        <begin position="1149"/>
        <end position="1164"/>
    </location>
</feature>
<dbReference type="Pfam" id="PF25353">
    <property type="entry name" value="PH_2nd_LRR"/>
    <property type="match status" value="1"/>
</dbReference>
<dbReference type="InterPro" id="IPR052394">
    <property type="entry name" value="LRR-containing"/>
</dbReference>
<evidence type="ECO:0000313" key="4">
    <source>
        <dbReference type="Proteomes" id="UP000327118"/>
    </source>
</evidence>
<dbReference type="OrthoDB" id="120976at2759"/>
<feature type="compositionally biased region" description="Basic and acidic residues" evidence="1">
    <location>
        <begin position="1273"/>
        <end position="1283"/>
    </location>
</feature>
<evidence type="ECO:0000256" key="1">
    <source>
        <dbReference type="SAM" id="MobiDB-lite"/>
    </source>
</evidence>
<feature type="compositionally biased region" description="Basic and acidic residues" evidence="1">
    <location>
        <begin position="30"/>
        <end position="42"/>
    </location>
</feature>
<dbReference type="PANTHER" id="PTHR24114:SF41">
    <property type="entry name" value="PH DOMAIN-CONTAINING PROTEIN"/>
    <property type="match status" value="1"/>
</dbReference>
<feature type="region of interest" description="Disordered" evidence="1">
    <location>
        <begin position="1034"/>
        <end position="1062"/>
    </location>
</feature>
<dbReference type="InterPro" id="IPR032675">
    <property type="entry name" value="LRR_dom_sf"/>
</dbReference>
<dbReference type="PANTHER" id="PTHR24114">
    <property type="entry name" value="LEUCINE RICH REPEAT FAMILY PROTEIN"/>
    <property type="match status" value="1"/>
</dbReference>
<dbReference type="InterPro" id="IPR057334">
    <property type="entry name" value="PH_2nd_LRR"/>
</dbReference>
<name>A0A5N6YVJ3_9EURO</name>
<dbReference type="Proteomes" id="UP000327118">
    <property type="component" value="Unassembled WGS sequence"/>
</dbReference>
<evidence type="ECO:0000259" key="2">
    <source>
        <dbReference type="PROSITE" id="PS50003"/>
    </source>
</evidence>
<keyword evidence="4" id="KW-1185">Reference proteome</keyword>
<gene>
    <name evidence="3" type="ORF">BDV28DRAFT_59825</name>
</gene>
<dbReference type="SUPFAM" id="SSF52047">
    <property type="entry name" value="RNI-like"/>
    <property type="match status" value="1"/>
</dbReference>
<reference evidence="4" key="1">
    <citation type="submission" date="2019-04" db="EMBL/GenBank/DDBJ databases">
        <title>Friends and foes A comparative genomics studyof 23 Aspergillus species from section Flavi.</title>
        <authorList>
            <consortium name="DOE Joint Genome Institute"/>
            <person name="Kjaerbolling I."/>
            <person name="Vesth T."/>
            <person name="Frisvad J.C."/>
            <person name="Nybo J.L."/>
            <person name="Theobald S."/>
            <person name="Kildgaard S."/>
            <person name="Isbrandt T."/>
            <person name="Kuo A."/>
            <person name="Sato A."/>
            <person name="Lyhne E.K."/>
            <person name="Kogle M.E."/>
            <person name="Wiebenga A."/>
            <person name="Kun R.S."/>
            <person name="Lubbers R.J."/>
            <person name="Makela M.R."/>
            <person name="Barry K."/>
            <person name="Chovatia M."/>
            <person name="Clum A."/>
            <person name="Daum C."/>
            <person name="Haridas S."/>
            <person name="He G."/>
            <person name="LaButti K."/>
            <person name="Lipzen A."/>
            <person name="Mondo S."/>
            <person name="Riley R."/>
            <person name="Salamov A."/>
            <person name="Simmons B.A."/>
            <person name="Magnuson J.K."/>
            <person name="Henrissat B."/>
            <person name="Mortensen U.H."/>
            <person name="Larsen T.O."/>
            <person name="Devries R.P."/>
            <person name="Grigoriev I.V."/>
            <person name="Machida M."/>
            <person name="Baker S.E."/>
            <person name="Andersen M.R."/>
        </authorList>
    </citation>
    <scope>NUCLEOTIDE SEQUENCE [LARGE SCALE GENOMIC DNA]</scope>
    <source>
        <strain evidence="4">CBS 553.77</strain>
    </source>
</reference>
<feature type="domain" description="PH" evidence="2">
    <location>
        <begin position="147"/>
        <end position="284"/>
    </location>
</feature>
<sequence>MADSSLGKKERRKSLSVFSPSTTSALSGLRAHDRSPSDEAHVVKKKRRNSGFFGGRNPSPPIPNHGLWRPEMADTTAVACAAAIPTVTLEASRPRRKSMQKKRASVFGSLRSFHSFEDDDRSLGRSKGSPSMDDDDASDPRQGIGSLILHHGAIQTTGGMWRKKSQFLVLTDTHLVRFKSQSKAADMFPSIPPSFARSGPGNRQSITSISSLGDPQLSATSDSAAGIPLNSIVAVYMLDDGKPSSTVEVAYLDERAHKAAFIQMQTPDLQELNLWMVGIRSAAELTRQGNPLPVDQRSMEGVIRMLEYERDYDPETFRIFRVIQMASSKSPTRTSSEDLTKLSPTGCYLALGSHKLHLVPLHKAFNRGSAVSLSDLDNATTFGLMNLTCLSMEWGDDSLHLTFRIPLRKPFSVFLASVHSLEIAFWIRQQTEFLRPLWIRQPYDFIVPRDLGNESNFPPVNLNEDYGCFDRTLVAYSASFDIDTSNIRYTIDVQCDDAPCFKLLPPASPSRRKYAALELVAVLRALRYNESFRSISFNGVSLDALQGLHDYHGLDKDMLLSREGSPIHITGQENLSVLSQEIRALALKSNWLRRLDFSHTLSRTPNSDNESHDPGCGIPEAVFPICRRELTSVDWVVLNGIKLGDSDLDYLVDAASQRASNMRALEVGNCGLSVHDLDLLLSTTVAQAQTLEAINISGVQGRLSPDILQQYLGYFRRVKKLDLTRISRTSEPGPLITAETLVNWELEELSLSRTKVNRETVDAIATYLASDRSRGLRVLRLDQCGLTGQDVAILLHSLVVPESSRNLHLHVNENRLDLGCSFLFEALANNKSPSHLSMRMIDFKKEEQFRDLVEALRRNRTLKYLDISKASLPYDAGPETCKALQLMFEENETLEDLDISGESAHLDVARFGIGLNLALTGLKRNKSLRVLRIEHQKLGLQGASTLASVLEENCCLREVYCENNDINLQSFTVLVNGLQRNKSLLSLSYMDRDRIRSLDKVRREIESVKRDMNPAQGSTTSTIRRSLNAAKHATVGHKSNKYSHAPSHLRSGASTPNNLAAAEPSPFLHHDIEVVLQSLSRKWDAEVSRLRRYLFRNFTVTNGAEVEAAAFDDDDAASDGRPNTAASLTTMLGNLKLDVTVSENEIHSRPQTNTHPSPKTSEVNEPSHLDIFRSLDTETNLSIEPKIRPQTAPFSFEYAPQILPSDYASSSGSSSRLAVPVSSMPSVVNKSSSVRSARSSSTVSTSAGTAASTRSSYGAASSTLRGFLSGGASKERRRTEKMKPVVVCVSRDGPPTLKWSPPKLDLGDFR</sequence>
<feature type="region of interest" description="Disordered" evidence="1">
    <location>
        <begin position="118"/>
        <end position="142"/>
    </location>
</feature>
<dbReference type="InterPro" id="IPR001849">
    <property type="entry name" value="PH_domain"/>
</dbReference>
<feature type="compositionally biased region" description="Polar residues" evidence="1">
    <location>
        <begin position="201"/>
        <end position="215"/>
    </location>
</feature>
<evidence type="ECO:0000313" key="3">
    <source>
        <dbReference type="EMBL" id="KAE8349494.1"/>
    </source>
</evidence>
<accession>A0A5N6YVJ3</accession>
<feature type="region of interest" description="Disordered" evidence="1">
    <location>
        <begin position="1144"/>
        <end position="1166"/>
    </location>
</feature>
<protein>
    <recommendedName>
        <fullName evidence="2">PH domain-containing protein</fullName>
    </recommendedName>
</protein>
<dbReference type="PROSITE" id="PS50003">
    <property type="entry name" value="PH_DOMAIN"/>
    <property type="match status" value="1"/>
</dbReference>
<dbReference type="Gene3D" id="3.80.10.10">
    <property type="entry name" value="Ribonuclease Inhibitor"/>
    <property type="match status" value="1"/>
</dbReference>
<feature type="region of interest" description="Disordered" evidence="1">
    <location>
        <begin position="189"/>
        <end position="215"/>
    </location>
</feature>
<dbReference type="EMBL" id="ML739301">
    <property type="protein sequence ID" value="KAE8349494.1"/>
    <property type="molecule type" value="Genomic_DNA"/>
</dbReference>
<dbReference type="SMART" id="SM00368">
    <property type="entry name" value="LRR_RI"/>
    <property type="match status" value="5"/>
</dbReference>
<feature type="compositionally biased region" description="Polar residues" evidence="1">
    <location>
        <begin position="16"/>
        <end position="26"/>
    </location>
</feature>
<feature type="region of interest" description="Disordered" evidence="1">
    <location>
        <begin position="1207"/>
        <end position="1255"/>
    </location>
</feature>
<proteinExistence type="predicted"/>
<organism evidence="3 4">
    <name type="scientific">Aspergillus coremiiformis</name>
    <dbReference type="NCBI Taxonomy" id="138285"/>
    <lineage>
        <taxon>Eukaryota</taxon>
        <taxon>Fungi</taxon>
        <taxon>Dikarya</taxon>
        <taxon>Ascomycota</taxon>
        <taxon>Pezizomycotina</taxon>
        <taxon>Eurotiomycetes</taxon>
        <taxon>Eurotiomycetidae</taxon>
        <taxon>Eurotiales</taxon>
        <taxon>Aspergillaceae</taxon>
        <taxon>Aspergillus</taxon>
        <taxon>Aspergillus subgen. Circumdati</taxon>
    </lineage>
</organism>
<feature type="region of interest" description="Disordered" evidence="1">
    <location>
        <begin position="1268"/>
        <end position="1310"/>
    </location>
</feature>
<feature type="region of interest" description="Disordered" evidence="1">
    <location>
        <begin position="1"/>
        <end position="69"/>
    </location>
</feature>